<comment type="caution">
    <text evidence="1">The sequence shown here is derived from an EMBL/GenBank/DDBJ whole genome shotgun (WGS) entry which is preliminary data.</text>
</comment>
<accession>A0ACC3C0H7</accession>
<evidence type="ECO:0000313" key="2">
    <source>
        <dbReference type="Proteomes" id="UP000798662"/>
    </source>
</evidence>
<reference evidence="1" key="1">
    <citation type="submission" date="2019-11" db="EMBL/GenBank/DDBJ databases">
        <title>Nori genome reveals adaptations in red seaweeds to the harsh intertidal environment.</title>
        <authorList>
            <person name="Wang D."/>
            <person name="Mao Y."/>
        </authorList>
    </citation>
    <scope>NUCLEOTIDE SEQUENCE</scope>
    <source>
        <tissue evidence="1">Gametophyte</tissue>
    </source>
</reference>
<gene>
    <name evidence="1" type="ORF">I4F81_005841</name>
</gene>
<keyword evidence="2" id="KW-1185">Reference proteome</keyword>
<dbReference type="EMBL" id="CM020619">
    <property type="protein sequence ID" value="KAK1863283.1"/>
    <property type="molecule type" value="Genomic_DNA"/>
</dbReference>
<protein>
    <submittedName>
        <fullName evidence="1">Uncharacterized protein</fullName>
    </submittedName>
</protein>
<name>A0ACC3C0H7_PYRYE</name>
<organism evidence="1 2">
    <name type="scientific">Pyropia yezoensis</name>
    <name type="common">Susabi-nori</name>
    <name type="synonym">Porphyra yezoensis</name>
    <dbReference type="NCBI Taxonomy" id="2788"/>
    <lineage>
        <taxon>Eukaryota</taxon>
        <taxon>Rhodophyta</taxon>
        <taxon>Bangiophyceae</taxon>
        <taxon>Bangiales</taxon>
        <taxon>Bangiaceae</taxon>
        <taxon>Pyropia</taxon>
    </lineage>
</organism>
<evidence type="ECO:0000313" key="1">
    <source>
        <dbReference type="EMBL" id="KAK1863283.1"/>
    </source>
</evidence>
<dbReference type="Proteomes" id="UP000798662">
    <property type="component" value="Chromosome 2"/>
</dbReference>
<proteinExistence type="predicted"/>
<sequence>MAPPPSPEIITHAGAVAGAALTAVVVVFAAYSRRRPQLCSACSGEGGFPCFVCDGTGEQPAVPGGGLGRPRTPPKCKGCLGRGKMLCRGCGGTGYVKDFVG</sequence>